<dbReference type="InterPro" id="IPR036388">
    <property type="entry name" value="WH-like_DNA-bd_sf"/>
</dbReference>
<organism evidence="6 7">
    <name type="scientific">Geodermatophilus aquaeductus</name>
    <dbReference type="NCBI Taxonomy" id="1564161"/>
    <lineage>
        <taxon>Bacteria</taxon>
        <taxon>Bacillati</taxon>
        <taxon>Actinomycetota</taxon>
        <taxon>Actinomycetes</taxon>
        <taxon>Geodermatophilales</taxon>
        <taxon>Geodermatophilaceae</taxon>
        <taxon>Geodermatophilus</taxon>
    </lineage>
</organism>
<dbReference type="InterPro" id="IPR011991">
    <property type="entry name" value="ArsR-like_HTH"/>
</dbReference>
<gene>
    <name evidence="6" type="ORF">SAMN06273567_102596</name>
</gene>
<dbReference type="InterPro" id="IPR051081">
    <property type="entry name" value="HTH_MetalResp_TranReg"/>
</dbReference>
<dbReference type="Pfam" id="PF01022">
    <property type="entry name" value="HTH_5"/>
    <property type="match status" value="1"/>
</dbReference>
<dbReference type="CDD" id="cd00090">
    <property type="entry name" value="HTH_ARSR"/>
    <property type="match status" value="1"/>
</dbReference>
<evidence type="ECO:0000256" key="4">
    <source>
        <dbReference type="SAM" id="MobiDB-lite"/>
    </source>
</evidence>
<keyword evidence="7" id="KW-1185">Reference proteome</keyword>
<dbReference type="PANTHER" id="PTHR33154:SF33">
    <property type="entry name" value="TRANSCRIPTIONAL REPRESSOR SDPR"/>
    <property type="match status" value="1"/>
</dbReference>
<dbReference type="PROSITE" id="PS50987">
    <property type="entry name" value="HTH_ARSR_2"/>
    <property type="match status" value="1"/>
</dbReference>
<dbReference type="EMBL" id="FXTJ01000002">
    <property type="protein sequence ID" value="SMO62302.1"/>
    <property type="molecule type" value="Genomic_DNA"/>
</dbReference>
<keyword evidence="2" id="KW-0238">DNA-binding</keyword>
<dbReference type="SMART" id="SM00418">
    <property type="entry name" value="HTH_ARSR"/>
    <property type="match status" value="1"/>
</dbReference>
<dbReference type="GO" id="GO:0003700">
    <property type="term" value="F:DNA-binding transcription factor activity"/>
    <property type="evidence" value="ECO:0007669"/>
    <property type="project" value="InterPro"/>
</dbReference>
<dbReference type="NCBIfam" id="NF033788">
    <property type="entry name" value="HTH_metalloreg"/>
    <property type="match status" value="1"/>
</dbReference>
<dbReference type="AlphaFoldDB" id="A0A521CS92"/>
<evidence type="ECO:0000256" key="1">
    <source>
        <dbReference type="ARBA" id="ARBA00023015"/>
    </source>
</evidence>
<dbReference type="InterPro" id="IPR001845">
    <property type="entry name" value="HTH_ArsR_DNA-bd_dom"/>
</dbReference>
<keyword evidence="3" id="KW-0804">Transcription</keyword>
<evidence type="ECO:0000259" key="5">
    <source>
        <dbReference type="PROSITE" id="PS50987"/>
    </source>
</evidence>
<dbReference type="PRINTS" id="PR00778">
    <property type="entry name" value="HTHARSR"/>
</dbReference>
<evidence type="ECO:0000256" key="3">
    <source>
        <dbReference type="ARBA" id="ARBA00023163"/>
    </source>
</evidence>
<evidence type="ECO:0000256" key="2">
    <source>
        <dbReference type="ARBA" id="ARBA00023125"/>
    </source>
</evidence>
<proteinExistence type="predicted"/>
<dbReference type="Proteomes" id="UP000317484">
    <property type="component" value="Unassembled WGS sequence"/>
</dbReference>
<accession>A0A521CS92</accession>
<keyword evidence="1" id="KW-0805">Transcription regulation</keyword>
<dbReference type="GO" id="GO:0003677">
    <property type="term" value="F:DNA binding"/>
    <property type="evidence" value="ECO:0007669"/>
    <property type="project" value="UniProtKB-KW"/>
</dbReference>
<dbReference type="SUPFAM" id="SSF46785">
    <property type="entry name" value="Winged helix' DNA-binding domain"/>
    <property type="match status" value="1"/>
</dbReference>
<dbReference type="Gene3D" id="1.10.10.10">
    <property type="entry name" value="Winged helix-like DNA-binding domain superfamily/Winged helix DNA-binding domain"/>
    <property type="match status" value="1"/>
</dbReference>
<reference evidence="6 7" key="1">
    <citation type="submission" date="2017-05" db="EMBL/GenBank/DDBJ databases">
        <authorList>
            <person name="Varghese N."/>
            <person name="Submissions S."/>
        </authorList>
    </citation>
    <scope>NUCLEOTIDE SEQUENCE [LARGE SCALE GENOMIC DNA]</scope>
    <source>
        <strain evidence="6 7">DSM 46834</strain>
    </source>
</reference>
<evidence type="ECO:0000313" key="6">
    <source>
        <dbReference type="EMBL" id="SMO62302.1"/>
    </source>
</evidence>
<feature type="region of interest" description="Disordered" evidence="4">
    <location>
        <begin position="98"/>
        <end position="128"/>
    </location>
</feature>
<sequence length="128" mass="13560">MATYQPDEAWGALGDPNRRAIVACLAERPRAVGELADDLPISRPAVSQHLRVLKEAGLVTDQAAGTRRIYRLNPTGVAALRDQLDTYWNRALAGYQDAVASPDDTGPADAPSAGGQQDVTDAPGPEKP</sequence>
<feature type="domain" description="HTH arsR-type" evidence="5">
    <location>
        <begin position="1"/>
        <end position="92"/>
    </location>
</feature>
<dbReference type="InterPro" id="IPR036390">
    <property type="entry name" value="WH_DNA-bd_sf"/>
</dbReference>
<name>A0A521CS92_9ACTN</name>
<dbReference type="PANTHER" id="PTHR33154">
    <property type="entry name" value="TRANSCRIPTIONAL REGULATOR, ARSR FAMILY"/>
    <property type="match status" value="1"/>
</dbReference>
<evidence type="ECO:0000313" key="7">
    <source>
        <dbReference type="Proteomes" id="UP000317484"/>
    </source>
</evidence>
<protein>
    <submittedName>
        <fullName evidence="6">Transcriptional regulator, ArsR family</fullName>
    </submittedName>
</protein>